<organism evidence="1 2">
    <name type="scientific">Plastoroseomonas hellenica</name>
    <dbReference type="NCBI Taxonomy" id="2687306"/>
    <lineage>
        <taxon>Bacteria</taxon>
        <taxon>Pseudomonadati</taxon>
        <taxon>Pseudomonadota</taxon>
        <taxon>Alphaproteobacteria</taxon>
        <taxon>Acetobacterales</taxon>
        <taxon>Acetobacteraceae</taxon>
        <taxon>Plastoroseomonas</taxon>
    </lineage>
</organism>
<name>A0ABS5EYU0_9PROT</name>
<sequence length="254" mass="26765">MKAGAWLDQARRHLPIAPTPAALLAGAAPVLVLAPHPDDETLGCGALIAACAAEGRAVHVVIVSDGRGSHPGSRSHPPARLVATRAEEAREAVAVLGLDPDRDLTFLGIDDRAVPRQGPGLMAACDAIRRILPAPPGVVLAPWRHDPHGDHEATAEIASVVVGGWPGTLLLSYIVWGWAYATPLPGFVLDQEPTLADAPRGWRFDAGPWLAAKRDAIAAHRSQTSGLIEDVPDGFRLSAEALALQLQPTELYLT</sequence>
<evidence type="ECO:0000313" key="1">
    <source>
        <dbReference type="EMBL" id="MBR0665458.1"/>
    </source>
</evidence>
<keyword evidence="2" id="KW-1185">Reference proteome</keyword>
<accession>A0ABS5EYU0</accession>
<reference evidence="2" key="1">
    <citation type="journal article" date="2021" name="Syst. Appl. Microbiol.">
        <title>Roseomonas hellenica sp. nov., isolated from roots of wild-growing Alkanna tinctoria.</title>
        <authorList>
            <person name="Rat A."/>
            <person name="Naranjo H.D."/>
            <person name="Lebbe L."/>
            <person name="Cnockaert M."/>
            <person name="Krigas N."/>
            <person name="Grigoriadou K."/>
            <person name="Maloupa E."/>
            <person name="Willems A."/>
        </authorList>
    </citation>
    <scope>NUCLEOTIDE SEQUENCE [LARGE SCALE GENOMIC DNA]</scope>
    <source>
        <strain evidence="2">LMG 31523</strain>
    </source>
</reference>
<gene>
    <name evidence="1" type="ORF">GXW71_13930</name>
</gene>
<dbReference type="SUPFAM" id="SSF102588">
    <property type="entry name" value="LmbE-like"/>
    <property type="match status" value="1"/>
</dbReference>
<dbReference type="PANTHER" id="PTHR12993:SF29">
    <property type="entry name" value="BLR3841 PROTEIN"/>
    <property type="match status" value="1"/>
</dbReference>
<dbReference type="RefSeq" id="WP_211853130.1">
    <property type="nucleotide sequence ID" value="NZ_JAAGBB010000015.1"/>
</dbReference>
<dbReference type="PANTHER" id="PTHR12993">
    <property type="entry name" value="N-ACETYLGLUCOSAMINYL-PHOSPHATIDYLINOSITOL DE-N-ACETYLASE-RELATED"/>
    <property type="match status" value="1"/>
</dbReference>
<proteinExistence type="predicted"/>
<dbReference type="EMBL" id="JAAGBB010000015">
    <property type="protein sequence ID" value="MBR0665458.1"/>
    <property type="molecule type" value="Genomic_DNA"/>
</dbReference>
<dbReference type="Proteomes" id="UP001196870">
    <property type="component" value="Unassembled WGS sequence"/>
</dbReference>
<evidence type="ECO:0000313" key="2">
    <source>
        <dbReference type="Proteomes" id="UP001196870"/>
    </source>
</evidence>
<dbReference type="InterPro" id="IPR003737">
    <property type="entry name" value="GlcNAc_PI_deacetylase-related"/>
</dbReference>
<dbReference type="Pfam" id="PF02585">
    <property type="entry name" value="PIG-L"/>
    <property type="match status" value="1"/>
</dbReference>
<dbReference type="Gene3D" id="3.40.50.10320">
    <property type="entry name" value="LmbE-like"/>
    <property type="match status" value="1"/>
</dbReference>
<protein>
    <submittedName>
        <fullName evidence="1">PIG-L family deacetylase</fullName>
    </submittedName>
</protein>
<comment type="caution">
    <text evidence="1">The sequence shown here is derived from an EMBL/GenBank/DDBJ whole genome shotgun (WGS) entry which is preliminary data.</text>
</comment>
<dbReference type="InterPro" id="IPR024078">
    <property type="entry name" value="LmbE-like_dom_sf"/>
</dbReference>